<sequence length="282" mass="30230">MNGMTLDLETIANRLEPRFGKAAHRWAGTLPQRLTDLVAEWGLDLGEQLKSGNSSVVFRCTGPQGEAVLKLSPDSYAVREEVDMLRQFGPSGRVPVVLAAARGAVLLESIRPGTLVEKMAQPPTPADYADFLTDLHAAGDPAAAPRQLTDWIDVLFNSAVRRGADLAGSKRLRDDLFAVPTETVLLHGDLHLGNVLSGGARGLVAIDPMACAGDPCFDAVDYVLEGLDRAEMVRRRDELAAAAGIDVDRLDMWCRVTAPIGATYVSNPAHSAELAAFGRGEY</sequence>
<dbReference type="AlphaFoldDB" id="A0A1C4XG69"/>
<protein>
    <submittedName>
        <fullName evidence="1">Streptomycin 6-kinase</fullName>
    </submittedName>
</protein>
<keyword evidence="1" id="KW-0418">Kinase</keyword>
<name>A0A1C4XG69_9ACTN</name>
<dbReference type="Proteomes" id="UP000199375">
    <property type="component" value="Unassembled WGS sequence"/>
</dbReference>
<accession>A0A1C4XG69</accession>
<evidence type="ECO:0000313" key="2">
    <source>
        <dbReference type="Proteomes" id="UP000199375"/>
    </source>
</evidence>
<dbReference type="Gene3D" id="3.90.1200.10">
    <property type="match status" value="1"/>
</dbReference>
<proteinExistence type="predicted"/>
<dbReference type="Pfam" id="PF04655">
    <property type="entry name" value="APH_6_hur"/>
    <property type="match status" value="1"/>
</dbReference>
<dbReference type="GO" id="GO:0016773">
    <property type="term" value="F:phosphotransferase activity, alcohol group as acceptor"/>
    <property type="evidence" value="ECO:0007669"/>
    <property type="project" value="InterPro"/>
</dbReference>
<reference evidence="1 2" key="1">
    <citation type="submission" date="2016-06" db="EMBL/GenBank/DDBJ databases">
        <authorList>
            <person name="Kjaerup R.B."/>
            <person name="Dalgaard T.S."/>
            <person name="Juul-Madsen H.R."/>
        </authorList>
    </citation>
    <scope>NUCLEOTIDE SEQUENCE [LARGE SCALE GENOMIC DNA]</scope>
    <source>
        <strain evidence="1 2">DSM 45626</strain>
    </source>
</reference>
<keyword evidence="1" id="KW-0808">Transferase</keyword>
<gene>
    <name evidence="1" type="ORF">GA0070558_12525</name>
</gene>
<dbReference type="InterPro" id="IPR011009">
    <property type="entry name" value="Kinase-like_dom_sf"/>
</dbReference>
<dbReference type="GO" id="GO:0019748">
    <property type="term" value="P:secondary metabolic process"/>
    <property type="evidence" value="ECO:0007669"/>
    <property type="project" value="InterPro"/>
</dbReference>
<dbReference type="InterPro" id="IPR006748">
    <property type="entry name" value="NH2Glyco/OHUrea_AB-resist_kin"/>
</dbReference>
<dbReference type="EMBL" id="FMCW01000025">
    <property type="protein sequence ID" value="SCF07530.1"/>
    <property type="molecule type" value="Genomic_DNA"/>
</dbReference>
<dbReference type="RefSeq" id="WP_091283715.1">
    <property type="nucleotide sequence ID" value="NZ_FMCW01000025.1"/>
</dbReference>
<evidence type="ECO:0000313" key="1">
    <source>
        <dbReference type="EMBL" id="SCF07530.1"/>
    </source>
</evidence>
<dbReference type="SUPFAM" id="SSF56112">
    <property type="entry name" value="Protein kinase-like (PK-like)"/>
    <property type="match status" value="1"/>
</dbReference>
<organism evidence="1 2">
    <name type="scientific">Micromonospora haikouensis</name>
    <dbReference type="NCBI Taxonomy" id="686309"/>
    <lineage>
        <taxon>Bacteria</taxon>
        <taxon>Bacillati</taxon>
        <taxon>Actinomycetota</taxon>
        <taxon>Actinomycetes</taxon>
        <taxon>Micromonosporales</taxon>
        <taxon>Micromonosporaceae</taxon>
        <taxon>Micromonospora</taxon>
    </lineage>
</organism>
<dbReference type="GO" id="GO:0016301">
    <property type="term" value="F:kinase activity"/>
    <property type="evidence" value="ECO:0007669"/>
    <property type="project" value="UniProtKB-KW"/>
</dbReference>